<gene>
    <name evidence="7" type="ORF">VNI00_008853</name>
</gene>
<dbReference type="EMBL" id="JAYKXP010000031">
    <property type="protein sequence ID" value="KAK7041882.1"/>
    <property type="molecule type" value="Genomic_DNA"/>
</dbReference>
<name>A0AAW0CS27_9AGAR</name>
<evidence type="ECO:0000256" key="6">
    <source>
        <dbReference type="SAM" id="Phobius"/>
    </source>
</evidence>
<evidence type="ECO:0000256" key="5">
    <source>
        <dbReference type="SAM" id="MobiDB-lite"/>
    </source>
</evidence>
<dbReference type="GO" id="GO:0016020">
    <property type="term" value="C:membrane"/>
    <property type="evidence" value="ECO:0007669"/>
    <property type="project" value="UniProtKB-SubCell"/>
</dbReference>
<dbReference type="PANTHER" id="PTHR15549">
    <property type="entry name" value="PAIRED IMMUNOGLOBULIN-LIKE TYPE 2 RECEPTOR"/>
    <property type="match status" value="1"/>
</dbReference>
<keyword evidence="8" id="KW-1185">Reference proteome</keyword>
<comment type="subcellular location">
    <subcellularLocation>
        <location evidence="1">Membrane</location>
        <topology evidence="1">Single-pass membrane protein</topology>
    </subcellularLocation>
</comment>
<feature type="region of interest" description="Disordered" evidence="5">
    <location>
        <begin position="200"/>
        <end position="264"/>
    </location>
</feature>
<accession>A0AAW0CS27</accession>
<evidence type="ECO:0000256" key="4">
    <source>
        <dbReference type="ARBA" id="ARBA00023136"/>
    </source>
</evidence>
<sequence>MSAFNNSFSIAAVPSWSINVTIDNVDPTTVELKNGTIWLHITWHADAEGAFLFVLKNSGVDDLPVAFTEPIDSKSNALNFEFESVSPGNYSLVAWDDHGSNNGVDLDGLDGPLQINVVENTTPTSTETTSTSNNPISNSQESTSKPNRSLIIGVIIGPVCFVALVLVVGVYFLRKRRASKNRTVLRPFDAQCVPTPHRKIEFTEPPENTNDNNLAVTATGAIRSPPRTRRHNDSGWRPGPPSSEVDSGSGSAVLDIPPEYEHAL</sequence>
<feature type="compositionally biased region" description="Polar residues" evidence="5">
    <location>
        <begin position="206"/>
        <end position="216"/>
    </location>
</feature>
<evidence type="ECO:0000256" key="1">
    <source>
        <dbReference type="ARBA" id="ARBA00004167"/>
    </source>
</evidence>
<keyword evidence="2 6" id="KW-0812">Transmembrane</keyword>
<dbReference type="Proteomes" id="UP001383192">
    <property type="component" value="Unassembled WGS sequence"/>
</dbReference>
<evidence type="ECO:0000313" key="8">
    <source>
        <dbReference type="Proteomes" id="UP001383192"/>
    </source>
</evidence>
<keyword evidence="4 6" id="KW-0472">Membrane</keyword>
<keyword evidence="3 6" id="KW-1133">Transmembrane helix</keyword>
<dbReference type="AlphaFoldDB" id="A0AAW0CS27"/>
<comment type="caution">
    <text evidence="7">The sequence shown here is derived from an EMBL/GenBank/DDBJ whole genome shotgun (WGS) entry which is preliminary data.</text>
</comment>
<evidence type="ECO:0000313" key="7">
    <source>
        <dbReference type="EMBL" id="KAK7041882.1"/>
    </source>
</evidence>
<dbReference type="InterPro" id="IPR051694">
    <property type="entry name" value="Immunoregulatory_rcpt-like"/>
</dbReference>
<organism evidence="7 8">
    <name type="scientific">Paramarasmius palmivorus</name>
    <dbReference type="NCBI Taxonomy" id="297713"/>
    <lineage>
        <taxon>Eukaryota</taxon>
        <taxon>Fungi</taxon>
        <taxon>Dikarya</taxon>
        <taxon>Basidiomycota</taxon>
        <taxon>Agaricomycotina</taxon>
        <taxon>Agaricomycetes</taxon>
        <taxon>Agaricomycetidae</taxon>
        <taxon>Agaricales</taxon>
        <taxon>Marasmiineae</taxon>
        <taxon>Marasmiaceae</taxon>
        <taxon>Paramarasmius</taxon>
    </lineage>
</organism>
<dbReference type="PANTHER" id="PTHR15549:SF6">
    <property type="entry name" value="MID2 DOMAIN-CONTAINING PROTEIN"/>
    <property type="match status" value="1"/>
</dbReference>
<proteinExistence type="predicted"/>
<feature type="transmembrane region" description="Helical" evidence="6">
    <location>
        <begin position="150"/>
        <end position="173"/>
    </location>
</feature>
<feature type="region of interest" description="Disordered" evidence="5">
    <location>
        <begin position="122"/>
        <end position="144"/>
    </location>
</feature>
<reference evidence="7 8" key="1">
    <citation type="submission" date="2024-01" db="EMBL/GenBank/DDBJ databases">
        <title>A draft genome for a cacao thread blight-causing isolate of Paramarasmius palmivorus.</title>
        <authorList>
            <person name="Baruah I.K."/>
            <person name="Bukari Y."/>
            <person name="Amoako-Attah I."/>
            <person name="Meinhardt L.W."/>
            <person name="Bailey B.A."/>
            <person name="Cohen S.P."/>
        </authorList>
    </citation>
    <scope>NUCLEOTIDE SEQUENCE [LARGE SCALE GENOMIC DNA]</scope>
    <source>
        <strain evidence="7 8">GH-12</strain>
    </source>
</reference>
<evidence type="ECO:0000256" key="2">
    <source>
        <dbReference type="ARBA" id="ARBA00022692"/>
    </source>
</evidence>
<evidence type="ECO:0000256" key="3">
    <source>
        <dbReference type="ARBA" id="ARBA00022989"/>
    </source>
</evidence>
<feature type="compositionally biased region" description="Low complexity" evidence="5">
    <location>
        <begin position="122"/>
        <end position="139"/>
    </location>
</feature>
<dbReference type="GO" id="GO:0071944">
    <property type="term" value="C:cell periphery"/>
    <property type="evidence" value="ECO:0007669"/>
    <property type="project" value="UniProtKB-ARBA"/>
</dbReference>
<protein>
    <submittedName>
        <fullName evidence="7">Uncharacterized protein</fullName>
    </submittedName>
</protein>